<dbReference type="Proteomes" id="UP000184383">
    <property type="component" value="Unassembled WGS sequence"/>
</dbReference>
<feature type="compositionally biased region" description="Polar residues" evidence="1">
    <location>
        <begin position="236"/>
        <end position="253"/>
    </location>
</feature>
<proteinExistence type="predicted"/>
<organism evidence="2 3">
    <name type="scientific">Aspergillus wentii DTO 134E9</name>
    <dbReference type="NCBI Taxonomy" id="1073089"/>
    <lineage>
        <taxon>Eukaryota</taxon>
        <taxon>Fungi</taxon>
        <taxon>Dikarya</taxon>
        <taxon>Ascomycota</taxon>
        <taxon>Pezizomycotina</taxon>
        <taxon>Eurotiomycetes</taxon>
        <taxon>Eurotiomycetidae</taxon>
        <taxon>Eurotiales</taxon>
        <taxon>Aspergillaceae</taxon>
        <taxon>Aspergillus</taxon>
        <taxon>Aspergillus subgen. Cremei</taxon>
    </lineage>
</organism>
<evidence type="ECO:0000313" key="2">
    <source>
        <dbReference type="EMBL" id="OJJ39538.1"/>
    </source>
</evidence>
<accession>A0A1L9RXH3</accession>
<dbReference type="RefSeq" id="XP_040693214.1">
    <property type="nucleotide sequence ID" value="XM_040830450.1"/>
</dbReference>
<dbReference type="EMBL" id="KV878210">
    <property type="protein sequence ID" value="OJJ39538.1"/>
    <property type="molecule type" value="Genomic_DNA"/>
</dbReference>
<feature type="compositionally biased region" description="Basic and acidic residues" evidence="1">
    <location>
        <begin position="156"/>
        <end position="165"/>
    </location>
</feature>
<sequence length="269" mass="30024">MPPASREKKPSRITIACNACRSRKQKHGSKLTLFRGPAKGYIEALEHRLHETESVLLKLLSRLSDDQLSSTLSPPKRTSRSNIDLAYTPFSRLGKQDAGFWKKFPLDTPENIREWQRDCLDSEGSDSTGREMNPTGSEIMNSPNLRHLENPSTKRPRLEKDRDAPGSDSELVLSSEIPRPDLYALPLPSEPTTPLSNSSSSNPLVSSRKDMYQPTHVDTGSGGARVHLMLGPLDQSDPNPTESFISSASQEPSFWSEAPPLNFQQKFLW</sequence>
<dbReference type="OrthoDB" id="10261408at2759"/>
<name>A0A1L9RXH3_ASPWE</name>
<feature type="region of interest" description="Disordered" evidence="1">
    <location>
        <begin position="228"/>
        <end position="256"/>
    </location>
</feature>
<gene>
    <name evidence="2" type="ORF">ASPWEDRAFT_169380</name>
</gene>
<feature type="compositionally biased region" description="Low complexity" evidence="1">
    <location>
        <begin position="185"/>
        <end position="206"/>
    </location>
</feature>
<keyword evidence="3" id="KW-1185">Reference proteome</keyword>
<reference evidence="3" key="1">
    <citation type="journal article" date="2017" name="Genome Biol.">
        <title>Comparative genomics reveals high biological diversity and specific adaptations in the industrially and medically important fungal genus Aspergillus.</title>
        <authorList>
            <person name="de Vries R.P."/>
            <person name="Riley R."/>
            <person name="Wiebenga A."/>
            <person name="Aguilar-Osorio G."/>
            <person name="Amillis S."/>
            <person name="Uchima C.A."/>
            <person name="Anderluh G."/>
            <person name="Asadollahi M."/>
            <person name="Askin M."/>
            <person name="Barry K."/>
            <person name="Battaglia E."/>
            <person name="Bayram O."/>
            <person name="Benocci T."/>
            <person name="Braus-Stromeyer S.A."/>
            <person name="Caldana C."/>
            <person name="Canovas D."/>
            <person name="Cerqueira G.C."/>
            <person name="Chen F."/>
            <person name="Chen W."/>
            <person name="Choi C."/>
            <person name="Clum A."/>
            <person name="Dos Santos R.A."/>
            <person name="Damasio A.R."/>
            <person name="Diallinas G."/>
            <person name="Emri T."/>
            <person name="Fekete E."/>
            <person name="Flipphi M."/>
            <person name="Freyberg S."/>
            <person name="Gallo A."/>
            <person name="Gournas C."/>
            <person name="Habgood R."/>
            <person name="Hainaut M."/>
            <person name="Harispe M.L."/>
            <person name="Henrissat B."/>
            <person name="Hilden K.S."/>
            <person name="Hope R."/>
            <person name="Hossain A."/>
            <person name="Karabika E."/>
            <person name="Karaffa L."/>
            <person name="Karanyi Z."/>
            <person name="Krasevec N."/>
            <person name="Kuo A."/>
            <person name="Kusch H."/>
            <person name="LaButti K."/>
            <person name="Lagendijk E.L."/>
            <person name="Lapidus A."/>
            <person name="Levasseur A."/>
            <person name="Lindquist E."/>
            <person name="Lipzen A."/>
            <person name="Logrieco A.F."/>
            <person name="MacCabe A."/>
            <person name="Maekelae M.R."/>
            <person name="Malavazi I."/>
            <person name="Melin P."/>
            <person name="Meyer V."/>
            <person name="Mielnichuk N."/>
            <person name="Miskei M."/>
            <person name="Molnar A.P."/>
            <person name="Mule G."/>
            <person name="Ngan C.Y."/>
            <person name="Orejas M."/>
            <person name="Orosz E."/>
            <person name="Ouedraogo J.P."/>
            <person name="Overkamp K.M."/>
            <person name="Park H.-S."/>
            <person name="Perrone G."/>
            <person name="Piumi F."/>
            <person name="Punt P.J."/>
            <person name="Ram A.F."/>
            <person name="Ramon A."/>
            <person name="Rauscher S."/>
            <person name="Record E."/>
            <person name="Riano-Pachon D.M."/>
            <person name="Robert V."/>
            <person name="Roehrig J."/>
            <person name="Ruller R."/>
            <person name="Salamov A."/>
            <person name="Salih N.S."/>
            <person name="Samson R.A."/>
            <person name="Sandor E."/>
            <person name="Sanguinetti M."/>
            <person name="Schuetze T."/>
            <person name="Sepcic K."/>
            <person name="Shelest E."/>
            <person name="Sherlock G."/>
            <person name="Sophianopoulou V."/>
            <person name="Squina F.M."/>
            <person name="Sun H."/>
            <person name="Susca A."/>
            <person name="Todd R.B."/>
            <person name="Tsang A."/>
            <person name="Unkles S.E."/>
            <person name="van de Wiele N."/>
            <person name="van Rossen-Uffink D."/>
            <person name="Oliveira J.V."/>
            <person name="Vesth T.C."/>
            <person name="Visser J."/>
            <person name="Yu J.-H."/>
            <person name="Zhou M."/>
            <person name="Andersen M.R."/>
            <person name="Archer D.B."/>
            <person name="Baker S.E."/>
            <person name="Benoit I."/>
            <person name="Brakhage A.A."/>
            <person name="Braus G.H."/>
            <person name="Fischer R."/>
            <person name="Frisvad J.C."/>
            <person name="Goldman G.H."/>
            <person name="Houbraken J."/>
            <person name="Oakley B."/>
            <person name="Pocsi I."/>
            <person name="Scazzocchio C."/>
            <person name="Seiboth B."/>
            <person name="vanKuyk P.A."/>
            <person name="Wortman J."/>
            <person name="Dyer P.S."/>
            <person name="Grigoriev I.V."/>
        </authorList>
    </citation>
    <scope>NUCLEOTIDE SEQUENCE [LARGE SCALE GENOMIC DNA]</scope>
    <source>
        <strain evidence="3">DTO 134E9</strain>
    </source>
</reference>
<dbReference type="VEuPathDB" id="FungiDB:ASPWEDRAFT_169380"/>
<feature type="compositionally biased region" description="Polar residues" evidence="1">
    <location>
        <begin position="134"/>
        <end position="144"/>
    </location>
</feature>
<evidence type="ECO:0000313" key="3">
    <source>
        <dbReference type="Proteomes" id="UP000184383"/>
    </source>
</evidence>
<dbReference type="GeneID" id="63746298"/>
<dbReference type="AlphaFoldDB" id="A0A1L9RXH3"/>
<feature type="region of interest" description="Disordered" evidence="1">
    <location>
        <begin position="118"/>
        <end position="207"/>
    </location>
</feature>
<protein>
    <submittedName>
        <fullName evidence="2">Uncharacterized protein</fullName>
    </submittedName>
</protein>
<evidence type="ECO:0000256" key="1">
    <source>
        <dbReference type="SAM" id="MobiDB-lite"/>
    </source>
</evidence>